<proteinExistence type="predicted"/>
<dbReference type="HOGENOM" id="CLU_2546324_0_0_1"/>
<dbReference type="Proteomes" id="UP000026961">
    <property type="component" value="Chromosome 9"/>
</dbReference>
<feature type="region of interest" description="Disordered" evidence="1">
    <location>
        <begin position="1"/>
        <end position="20"/>
    </location>
</feature>
<keyword evidence="3" id="KW-1185">Reference proteome</keyword>
<sequence>MTMARRGRSPRLYGCGGGVGRKMRTKRKELGCGGRVGRSLEATPSATEKAGLQKAASSGNTPQPQGSKITTTFYMRMQAPRSI</sequence>
<evidence type="ECO:0000313" key="3">
    <source>
        <dbReference type="Proteomes" id="UP000026961"/>
    </source>
</evidence>
<organism evidence="2">
    <name type="scientific">Oryza glumipatula</name>
    <dbReference type="NCBI Taxonomy" id="40148"/>
    <lineage>
        <taxon>Eukaryota</taxon>
        <taxon>Viridiplantae</taxon>
        <taxon>Streptophyta</taxon>
        <taxon>Embryophyta</taxon>
        <taxon>Tracheophyta</taxon>
        <taxon>Spermatophyta</taxon>
        <taxon>Magnoliopsida</taxon>
        <taxon>Liliopsida</taxon>
        <taxon>Poales</taxon>
        <taxon>Poaceae</taxon>
        <taxon>BOP clade</taxon>
        <taxon>Oryzoideae</taxon>
        <taxon>Oryzeae</taxon>
        <taxon>Oryzinae</taxon>
        <taxon>Oryza</taxon>
    </lineage>
</organism>
<name>A0A0E0B242_9ORYZ</name>
<reference evidence="2" key="2">
    <citation type="submission" date="2018-05" db="EMBL/GenBank/DDBJ databases">
        <title>OgluRS3 (Oryza glumaepatula Reference Sequence Version 3).</title>
        <authorList>
            <person name="Zhang J."/>
            <person name="Kudrna D."/>
            <person name="Lee S."/>
            <person name="Talag J."/>
            <person name="Welchert J."/>
            <person name="Wing R.A."/>
        </authorList>
    </citation>
    <scope>NUCLEOTIDE SEQUENCE [LARGE SCALE GENOMIC DNA]</scope>
</reference>
<feature type="compositionally biased region" description="Polar residues" evidence="1">
    <location>
        <begin position="55"/>
        <end position="70"/>
    </location>
</feature>
<evidence type="ECO:0000256" key="1">
    <source>
        <dbReference type="SAM" id="MobiDB-lite"/>
    </source>
</evidence>
<dbReference type="EnsemblPlants" id="OGLUM09G08110.1">
    <property type="protein sequence ID" value="OGLUM09G08110.1"/>
    <property type="gene ID" value="OGLUM09G08110"/>
</dbReference>
<accession>A0A0E0B242</accession>
<reference evidence="2" key="1">
    <citation type="submission" date="2015-04" db="UniProtKB">
        <authorList>
            <consortium name="EnsemblPlants"/>
        </authorList>
    </citation>
    <scope>IDENTIFICATION</scope>
</reference>
<evidence type="ECO:0000313" key="2">
    <source>
        <dbReference type="EnsemblPlants" id="OGLUM09G08110.1"/>
    </source>
</evidence>
<dbReference type="Gramene" id="OGLUM09G08110.1">
    <property type="protein sequence ID" value="OGLUM09G08110.1"/>
    <property type="gene ID" value="OGLUM09G08110"/>
</dbReference>
<dbReference type="AlphaFoldDB" id="A0A0E0B242"/>
<protein>
    <submittedName>
        <fullName evidence="2">Uncharacterized protein</fullName>
    </submittedName>
</protein>
<feature type="region of interest" description="Disordered" evidence="1">
    <location>
        <begin position="34"/>
        <end position="70"/>
    </location>
</feature>